<name>A0A0H2XD23_BURMA</name>
<dbReference type="eggNOG" id="ENOG5031EWE">
    <property type="taxonomic scope" value="Bacteria"/>
</dbReference>
<protein>
    <submittedName>
        <fullName evidence="2">Uncharacterized protein</fullName>
    </submittedName>
</protein>
<sequence length="109" mass="11367">MRGEYGEGAGGCGLTVAGSGRRGAGERDGAVRFAGQLRAVRANRGDQLGGGDFVAYFPMDAGLAFVDFDEQYAFTVFGGHETQRAKLAAVSLIEFGQQGHGLGRTGRAH</sequence>
<reference evidence="2 3" key="1">
    <citation type="journal article" date="2004" name="Proc. Natl. Acad. Sci. U.S.A.">
        <title>Structural flexibility in the Burkholderia mallei genome.</title>
        <authorList>
            <person name="Nierman W.C."/>
            <person name="DeShazer D."/>
            <person name="Kim H.S."/>
            <person name="Tettelin H."/>
            <person name="Nelson K.E."/>
            <person name="Feldblyum T."/>
            <person name="Ulrich R.L."/>
            <person name="Ronning C.M."/>
            <person name="Brinkac L.M."/>
            <person name="Daugherty S.C."/>
            <person name="Davidsen T.D."/>
            <person name="Deboy R.T."/>
            <person name="Dimitrov G."/>
            <person name="Dodson R.J."/>
            <person name="Durkin A.S."/>
            <person name="Gwinn M.L."/>
            <person name="Haft D.H."/>
            <person name="Khouri H."/>
            <person name="Kolonay J.F."/>
            <person name="Madupu R."/>
            <person name="Mohammoud Y."/>
            <person name="Nelson W.C."/>
            <person name="Radune D."/>
            <person name="Romero C.M."/>
            <person name="Sarria S."/>
            <person name="Selengut J."/>
            <person name="Shamblin C."/>
            <person name="Sullivan S.A."/>
            <person name="White O."/>
            <person name="Yu Y."/>
            <person name="Zafar N."/>
            <person name="Zhou L."/>
            <person name="Fraser C.M."/>
        </authorList>
    </citation>
    <scope>NUCLEOTIDE SEQUENCE [LARGE SCALE GENOMIC DNA]</scope>
    <source>
        <strain evidence="2 3">ATCC 23344</strain>
    </source>
</reference>
<dbReference type="AlphaFoldDB" id="A0A0H2XD23"/>
<keyword evidence="3" id="KW-1185">Reference proteome</keyword>
<feature type="compositionally biased region" description="Gly residues" evidence="1">
    <location>
        <begin position="1"/>
        <end position="13"/>
    </location>
</feature>
<dbReference type="HOGENOM" id="CLU_2178889_0_0_4"/>
<proteinExistence type="predicted"/>
<evidence type="ECO:0000256" key="1">
    <source>
        <dbReference type="SAM" id="MobiDB-lite"/>
    </source>
</evidence>
<evidence type="ECO:0000313" key="2">
    <source>
        <dbReference type="EMBL" id="AAY59104.1"/>
    </source>
</evidence>
<dbReference type="KEGG" id="bma:BMAA0360"/>
<dbReference type="EMBL" id="CP000011">
    <property type="protein sequence ID" value="AAY59104.1"/>
    <property type="molecule type" value="Genomic_DNA"/>
</dbReference>
<organism evidence="2 3">
    <name type="scientific">Burkholderia mallei (strain ATCC 23344)</name>
    <dbReference type="NCBI Taxonomy" id="243160"/>
    <lineage>
        <taxon>Bacteria</taxon>
        <taxon>Pseudomonadati</taxon>
        <taxon>Pseudomonadota</taxon>
        <taxon>Betaproteobacteria</taxon>
        <taxon>Burkholderiales</taxon>
        <taxon>Burkholderiaceae</taxon>
        <taxon>Burkholderia</taxon>
        <taxon>pseudomallei group</taxon>
    </lineage>
</organism>
<dbReference type="Proteomes" id="UP000006693">
    <property type="component" value="Chromosome 2"/>
</dbReference>
<gene>
    <name evidence="2" type="ordered locus">BMAA0360</name>
</gene>
<feature type="region of interest" description="Disordered" evidence="1">
    <location>
        <begin position="1"/>
        <end position="26"/>
    </location>
</feature>
<accession>A0A0H2XD23</accession>
<evidence type="ECO:0000313" key="3">
    <source>
        <dbReference type="Proteomes" id="UP000006693"/>
    </source>
</evidence>